<dbReference type="InterPro" id="IPR058060">
    <property type="entry name" value="HYC_CC_PP"/>
</dbReference>
<gene>
    <name evidence="1" type="ORF">NMK71_10260</name>
</gene>
<keyword evidence="2" id="KW-1185">Reference proteome</keyword>
<proteinExistence type="predicted"/>
<accession>A0A9X4RWA2</accession>
<evidence type="ECO:0008006" key="3">
    <source>
        <dbReference type="Google" id="ProtNLM"/>
    </source>
</evidence>
<dbReference type="AlphaFoldDB" id="A0A9X4RWA2"/>
<sequence>MKSVIHKILSITMAVLVFLTTTSFMMDAHFCGQSLVDLALFQHAESCGMDHEKPANTCDENITKSDCCSDVQFMNEGQDEAPAAYASLSLDQQLFIISFVYTYHHLFEGLERNFIPFKDYTPPFLIRDFQKIQETYII</sequence>
<dbReference type="RefSeq" id="WP_304421121.1">
    <property type="nucleotide sequence ID" value="NZ_JANCMU010000007.1"/>
</dbReference>
<dbReference type="NCBIfam" id="NF047658">
    <property type="entry name" value="HYC_CC_PP"/>
    <property type="match status" value="1"/>
</dbReference>
<organism evidence="1 2">
    <name type="scientific">Profundicola chukchiensis</name>
    <dbReference type="NCBI Taxonomy" id="2961959"/>
    <lineage>
        <taxon>Bacteria</taxon>
        <taxon>Pseudomonadati</taxon>
        <taxon>Bacteroidota</taxon>
        <taxon>Flavobacteriia</taxon>
        <taxon>Flavobacteriales</taxon>
        <taxon>Weeksellaceae</taxon>
        <taxon>Profundicola</taxon>
    </lineage>
</organism>
<dbReference type="Pfam" id="PF26622">
    <property type="entry name" value="DUF8199"/>
    <property type="match status" value="1"/>
</dbReference>
<evidence type="ECO:0000313" key="1">
    <source>
        <dbReference type="EMBL" id="MDG4946800.1"/>
    </source>
</evidence>
<evidence type="ECO:0000313" key="2">
    <source>
        <dbReference type="Proteomes" id="UP001152599"/>
    </source>
</evidence>
<comment type="caution">
    <text evidence="1">The sequence shown here is derived from an EMBL/GenBank/DDBJ whole genome shotgun (WGS) entry which is preliminary data.</text>
</comment>
<reference evidence="1" key="1">
    <citation type="submission" date="2022-07" db="EMBL/GenBank/DDBJ databases">
        <title>Description and genome-wide analysis of Profundicola chukchiensis gen. nov., sp. nov., marine bacteria isolated from bottom sediments of the Chukchi Sea.</title>
        <authorList>
            <person name="Romanenko L."/>
            <person name="Otstavnykh N."/>
            <person name="Kurilenko V."/>
            <person name="Eremeev V."/>
            <person name="Velansky P."/>
            <person name="Mikhailov V."/>
            <person name="Isaeva M."/>
        </authorList>
    </citation>
    <scope>NUCLEOTIDE SEQUENCE</scope>
    <source>
        <strain evidence="1">KMM 9713</strain>
    </source>
</reference>
<dbReference type="InterPro" id="IPR058512">
    <property type="entry name" value="DUF8199"/>
</dbReference>
<dbReference type="Proteomes" id="UP001152599">
    <property type="component" value="Unassembled WGS sequence"/>
</dbReference>
<protein>
    <recommendedName>
        <fullName evidence="3">Secreted protein</fullName>
    </recommendedName>
</protein>
<dbReference type="EMBL" id="JANCMU010000007">
    <property type="protein sequence ID" value="MDG4946800.1"/>
    <property type="molecule type" value="Genomic_DNA"/>
</dbReference>
<name>A0A9X4RWA2_9FLAO</name>